<feature type="transmembrane region" description="Helical" evidence="2">
    <location>
        <begin position="125"/>
        <end position="146"/>
    </location>
</feature>
<keyword evidence="2" id="KW-1133">Transmembrane helix</keyword>
<dbReference type="InterPro" id="IPR026057">
    <property type="entry name" value="TBL_C"/>
</dbReference>
<evidence type="ECO:0000259" key="3">
    <source>
        <dbReference type="Pfam" id="PF13839"/>
    </source>
</evidence>
<dbReference type="OrthoDB" id="1739608at2759"/>
<gene>
    <name evidence="4" type="ORF">FNV43_RR08176</name>
</gene>
<keyword evidence="5" id="KW-1185">Reference proteome</keyword>
<dbReference type="Pfam" id="PF13839">
    <property type="entry name" value="PC-Esterase"/>
    <property type="match status" value="1"/>
</dbReference>
<dbReference type="GO" id="GO:0005794">
    <property type="term" value="C:Golgi apparatus"/>
    <property type="evidence" value="ECO:0007669"/>
    <property type="project" value="TreeGrafter"/>
</dbReference>
<accession>A0A8K0HGQ3</accession>
<reference evidence="4" key="1">
    <citation type="submission" date="2020-03" db="EMBL/GenBank/DDBJ databases">
        <title>A high-quality chromosome-level genome assembly of a woody plant with both climbing and erect habits, Rhamnella rubrinervis.</title>
        <authorList>
            <person name="Lu Z."/>
            <person name="Yang Y."/>
            <person name="Zhu X."/>
            <person name="Sun Y."/>
        </authorList>
    </citation>
    <scope>NUCLEOTIDE SEQUENCE</scope>
    <source>
        <strain evidence="4">BYM</strain>
        <tissue evidence="4">Leaf</tissue>
    </source>
</reference>
<feature type="domain" description="Trichome birefringence-like C-terminal" evidence="3">
    <location>
        <begin position="20"/>
        <end position="66"/>
    </location>
</feature>
<comment type="caution">
    <text evidence="4">The sequence shown here is derived from an EMBL/GenBank/DDBJ whole genome shotgun (WGS) entry which is preliminary data.</text>
</comment>
<dbReference type="GO" id="GO:0016413">
    <property type="term" value="F:O-acetyltransferase activity"/>
    <property type="evidence" value="ECO:0007669"/>
    <property type="project" value="InterPro"/>
</dbReference>
<evidence type="ECO:0000256" key="2">
    <source>
        <dbReference type="SAM" id="Phobius"/>
    </source>
</evidence>
<feature type="transmembrane region" description="Helical" evidence="2">
    <location>
        <begin position="83"/>
        <end position="105"/>
    </location>
</feature>
<dbReference type="AlphaFoldDB" id="A0A8K0HGQ3"/>
<sequence>MEGRIMGFLNWGWKPKECELPRFDPKAFLEMVCGKKMAFVGDSVSRNHMESLLGLLSPALDSFSHSHLLKHAISSYFFRIRCLLLKLVPLAPSFLFSVVSVLHYGYQFGGSTLSWCSLLPYLGNLHLGISFAMGLSWSSFFHTAFVKRHLIGEFEKKYELRIGVEVHALDFFTNCGKVRTPLVRRSLTD</sequence>
<keyword evidence="2" id="KW-0472">Membrane</keyword>
<proteinExistence type="inferred from homology"/>
<evidence type="ECO:0000256" key="1">
    <source>
        <dbReference type="ARBA" id="ARBA00007727"/>
    </source>
</evidence>
<protein>
    <recommendedName>
        <fullName evidence="3">Trichome birefringence-like C-terminal domain-containing protein</fullName>
    </recommendedName>
</protein>
<dbReference type="Proteomes" id="UP000796880">
    <property type="component" value="Unassembled WGS sequence"/>
</dbReference>
<comment type="similarity">
    <text evidence="1">Belongs to the PC-esterase family. TBL subfamily.</text>
</comment>
<evidence type="ECO:0000313" key="4">
    <source>
        <dbReference type="EMBL" id="KAF3452080.1"/>
    </source>
</evidence>
<keyword evidence="2" id="KW-0812">Transmembrane</keyword>
<dbReference type="PANTHER" id="PTHR32285:SF28">
    <property type="entry name" value="XYLOGLUCAN O-ACETYLTRANSFERASE 2"/>
    <property type="match status" value="1"/>
</dbReference>
<organism evidence="4 5">
    <name type="scientific">Rhamnella rubrinervis</name>
    <dbReference type="NCBI Taxonomy" id="2594499"/>
    <lineage>
        <taxon>Eukaryota</taxon>
        <taxon>Viridiplantae</taxon>
        <taxon>Streptophyta</taxon>
        <taxon>Embryophyta</taxon>
        <taxon>Tracheophyta</taxon>
        <taxon>Spermatophyta</taxon>
        <taxon>Magnoliopsida</taxon>
        <taxon>eudicotyledons</taxon>
        <taxon>Gunneridae</taxon>
        <taxon>Pentapetalae</taxon>
        <taxon>rosids</taxon>
        <taxon>fabids</taxon>
        <taxon>Rosales</taxon>
        <taxon>Rhamnaceae</taxon>
        <taxon>rhamnoid group</taxon>
        <taxon>Rhamneae</taxon>
        <taxon>Rhamnella</taxon>
    </lineage>
</organism>
<dbReference type="PANTHER" id="PTHR32285">
    <property type="entry name" value="PROTEIN TRICHOME BIREFRINGENCE-LIKE 9-RELATED"/>
    <property type="match status" value="1"/>
</dbReference>
<name>A0A8K0HGQ3_9ROSA</name>
<dbReference type="InterPro" id="IPR029962">
    <property type="entry name" value="TBL"/>
</dbReference>
<evidence type="ECO:0000313" key="5">
    <source>
        <dbReference type="Proteomes" id="UP000796880"/>
    </source>
</evidence>
<dbReference type="EMBL" id="VOIH02000003">
    <property type="protein sequence ID" value="KAF3452080.1"/>
    <property type="molecule type" value="Genomic_DNA"/>
</dbReference>